<gene>
    <name evidence="2" type="ORF">CA12_27930</name>
</gene>
<organism evidence="2 3">
    <name type="scientific">Alienimonas californiensis</name>
    <dbReference type="NCBI Taxonomy" id="2527989"/>
    <lineage>
        <taxon>Bacteria</taxon>
        <taxon>Pseudomonadati</taxon>
        <taxon>Planctomycetota</taxon>
        <taxon>Planctomycetia</taxon>
        <taxon>Planctomycetales</taxon>
        <taxon>Planctomycetaceae</taxon>
        <taxon>Alienimonas</taxon>
    </lineage>
</organism>
<accession>A0A517PBE4</accession>
<dbReference type="Gene3D" id="1.20.1600.10">
    <property type="entry name" value="Outer membrane efflux proteins (OEP)"/>
    <property type="match status" value="1"/>
</dbReference>
<feature type="compositionally biased region" description="Low complexity" evidence="1">
    <location>
        <begin position="519"/>
        <end position="543"/>
    </location>
</feature>
<dbReference type="GO" id="GO:0015562">
    <property type="term" value="F:efflux transmembrane transporter activity"/>
    <property type="evidence" value="ECO:0007669"/>
    <property type="project" value="InterPro"/>
</dbReference>
<dbReference type="Proteomes" id="UP000318741">
    <property type="component" value="Chromosome"/>
</dbReference>
<evidence type="ECO:0000313" key="3">
    <source>
        <dbReference type="Proteomes" id="UP000318741"/>
    </source>
</evidence>
<dbReference type="RefSeq" id="WP_165700757.1">
    <property type="nucleotide sequence ID" value="NZ_CP036265.1"/>
</dbReference>
<keyword evidence="3" id="KW-1185">Reference proteome</keyword>
<feature type="compositionally biased region" description="Pro residues" evidence="1">
    <location>
        <begin position="490"/>
        <end position="511"/>
    </location>
</feature>
<dbReference type="PANTHER" id="PTHR30203">
    <property type="entry name" value="OUTER MEMBRANE CATION EFFLUX PROTEIN"/>
    <property type="match status" value="1"/>
</dbReference>
<sequence length="543" mass="57580">MRPVSFQDESGGDAANGIERGEFYDPLLDVPTEKAPSERAPAQDPSVRQDGNGSFDPLLDAPAPDDGGDPANGEPRSHTAGAAAGPPTIGLEAAAALAVARSPRAAAARRRADSIAARLPQVTALEDPTLTSTSYPIRDQALQTAAGRVQTGVQVAQRFPWLAKLDARGEVVRREAQVALTEAATAELAAALAARTAWFEAWYAGRAVEVTERNRDLLEQLSDVAVARVRTGGAQTDVLRTQLEIDRLDDRLLQLTQAEDLARADLAAVLRLPPGAALPTATTELPPLDAAAEVDVLSAAAQRCRPELQRIGWEIARDRAERRVACLAGKPDFTAGFGYAVVTEEDALAGNANGRDNVSVLFGLTLPIYGDKIRAGVAEADRRLAADARSLDAERDETLRLIRRLAIRLDSLADQLDLLETRILPRAERTLEVSLADYRGERVGFTEAASSYADILRLEVQRARLRADVGIALAELERAVGCDLATTRPVPSPAPAPAPLPETLQAPPPIPSVEEPRGDGPAAAAPAEAIVDEPAAVEAPSEP</sequence>
<dbReference type="PANTHER" id="PTHR30203:SF24">
    <property type="entry name" value="BLR4935 PROTEIN"/>
    <property type="match status" value="1"/>
</dbReference>
<feature type="region of interest" description="Disordered" evidence="1">
    <location>
        <begin position="487"/>
        <end position="543"/>
    </location>
</feature>
<feature type="region of interest" description="Disordered" evidence="1">
    <location>
        <begin position="1"/>
        <end position="86"/>
    </location>
</feature>
<dbReference type="KEGG" id="acaf:CA12_27930"/>
<reference evidence="2 3" key="1">
    <citation type="submission" date="2019-02" db="EMBL/GenBank/DDBJ databases">
        <title>Deep-cultivation of Planctomycetes and their phenomic and genomic characterization uncovers novel biology.</title>
        <authorList>
            <person name="Wiegand S."/>
            <person name="Jogler M."/>
            <person name="Boedeker C."/>
            <person name="Pinto D."/>
            <person name="Vollmers J."/>
            <person name="Rivas-Marin E."/>
            <person name="Kohn T."/>
            <person name="Peeters S.H."/>
            <person name="Heuer A."/>
            <person name="Rast P."/>
            <person name="Oberbeckmann S."/>
            <person name="Bunk B."/>
            <person name="Jeske O."/>
            <person name="Meyerdierks A."/>
            <person name="Storesund J.E."/>
            <person name="Kallscheuer N."/>
            <person name="Luecker S."/>
            <person name="Lage O.M."/>
            <person name="Pohl T."/>
            <person name="Merkel B.J."/>
            <person name="Hornburger P."/>
            <person name="Mueller R.-W."/>
            <person name="Bruemmer F."/>
            <person name="Labrenz M."/>
            <person name="Spormann A.M."/>
            <person name="Op den Camp H."/>
            <person name="Overmann J."/>
            <person name="Amann R."/>
            <person name="Jetten M.S.M."/>
            <person name="Mascher T."/>
            <person name="Medema M.H."/>
            <person name="Devos D.P."/>
            <person name="Kaster A.-K."/>
            <person name="Ovreas L."/>
            <person name="Rohde M."/>
            <person name="Galperin M.Y."/>
            <person name="Jogler C."/>
        </authorList>
    </citation>
    <scope>NUCLEOTIDE SEQUENCE [LARGE SCALE GENOMIC DNA]</scope>
    <source>
        <strain evidence="2 3">CA12</strain>
    </source>
</reference>
<dbReference type="SUPFAM" id="SSF56954">
    <property type="entry name" value="Outer membrane efflux proteins (OEP)"/>
    <property type="match status" value="1"/>
</dbReference>
<proteinExistence type="predicted"/>
<dbReference type="AlphaFoldDB" id="A0A517PBE4"/>
<dbReference type="InterPro" id="IPR010131">
    <property type="entry name" value="MdtP/NodT-like"/>
</dbReference>
<name>A0A517PBE4_9PLAN</name>
<dbReference type="EMBL" id="CP036265">
    <property type="protein sequence ID" value="QDT16687.1"/>
    <property type="molecule type" value="Genomic_DNA"/>
</dbReference>
<evidence type="ECO:0000256" key="1">
    <source>
        <dbReference type="SAM" id="MobiDB-lite"/>
    </source>
</evidence>
<feature type="compositionally biased region" description="Low complexity" evidence="1">
    <location>
        <begin position="56"/>
        <end position="71"/>
    </location>
</feature>
<protein>
    <submittedName>
        <fullName evidence="2">Outer membrane efflux protein</fullName>
    </submittedName>
</protein>
<evidence type="ECO:0000313" key="2">
    <source>
        <dbReference type="EMBL" id="QDT16687.1"/>
    </source>
</evidence>